<feature type="domain" description="RRM" evidence="3">
    <location>
        <begin position="187"/>
        <end position="266"/>
    </location>
</feature>
<evidence type="ECO:0000259" key="3">
    <source>
        <dbReference type="PROSITE" id="PS50102"/>
    </source>
</evidence>
<dbReference type="GO" id="GO:0003723">
    <property type="term" value="F:RNA binding"/>
    <property type="evidence" value="ECO:0007669"/>
    <property type="project" value="UniProtKB-UniRule"/>
</dbReference>
<dbReference type="InterPro" id="IPR012677">
    <property type="entry name" value="Nucleotide-bd_a/b_plait_sf"/>
</dbReference>
<dbReference type="InterPro" id="IPR035979">
    <property type="entry name" value="RBD_domain_sf"/>
</dbReference>
<reference evidence="4" key="2">
    <citation type="submission" date="2020-06" db="EMBL/GenBank/DDBJ databases">
        <authorList>
            <person name="Sheffer M."/>
        </authorList>
    </citation>
    <scope>NUCLEOTIDE SEQUENCE</scope>
</reference>
<comment type="caution">
    <text evidence="4">The sequence shown here is derived from an EMBL/GenBank/DDBJ whole genome shotgun (WGS) entry which is preliminary data.</text>
</comment>
<dbReference type="EMBL" id="JABXBU010002230">
    <property type="protein sequence ID" value="KAF8768142.1"/>
    <property type="molecule type" value="Genomic_DNA"/>
</dbReference>
<evidence type="ECO:0000313" key="5">
    <source>
        <dbReference type="Proteomes" id="UP000807504"/>
    </source>
</evidence>
<reference evidence="4" key="1">
    <citation type="journal article" date="2020" name="bioRxiv">
        <title>Chromosome-level reference genome of the European wasp spider Argiope bruennichi: a resource for studies on range expansion and evolutionary adaptation.</title>
        <authorList>
            <person name="Sheffer M.M."/>
            <person name="Hoppe A."/>
            <person name="Krehenwinkel H."/>
            <person name="Uhl G."/>
            <person name="Kuss A.W."/>
            <person name="Jensen L."/>
            <person name="Jensen C."/>
            <person name="Gillespie R.G."/>
            <person name="Hoff K.J."/>
            <person name="Prost S."/>
        </authorList>
    </citation>
    <scope>NUCLEOTIDE SEQUENCE</scope>
</reference>
<proteinExistence type="predicted"/>
<dbReference type="PANTHER" id="PTHR21245">
    <property type="entry name" value="HETEROGENEOUS NUCLEAR RIBONUCLEOPROTEIN"/>
    <property type="match status" value="1"/>
</dbReference>
<keyword evidence="5" id="KW-1185">Reference proteome</keyword>
<evidence type="ECO:0000313" key="4">
    <source>
        <dbReference type="EMBL" id="KAF8768142.1"/>
    </source>
</evidence>
<accession>A0A8T0EBC3</accession>
<dbReference type="InterPro" id="IPR000504">
    <property type="entry name" value="RRM_dom"/>
</dbReference>
<feature type="domain" description="RRM" evidence="3">
    <location>
        <begin position="91"/>
        <end position="161"/>
    </location>
</feature>
<dbReference type="SMART" id="SM00360">
    <property type="entry name" value="RRM"/>
    <property type="match status" value="2"/>
</dbReference>
<organism evidence="4 5">
    <name type="scientific">Argiope bruennichi</name>
    <name type="common">Wasp spider</name>
    <name type="synonym">Aranea bruennichi</name>
    <dbReference type="NCBI Taxonomy" id="94029"/>
    <lineage>
        <taxon>Eukaryota</taxon>
        <taxon>Metazoa</taxon>
        <taxon>Ecdysozoa</taxon>
        <taxon>Arthropoda</taxon>
        <taxon>Chelicerata</taxon>
        <taxon>Arachnida</taxon>
        <taxon>Araneae</taxon>
        <taxon>Araneomorphae</taxon>
        <taxon>Entelegynae</taxon>
        <taxon>Araneoidea</taxon>
        <taxon>Araneidae</taxon>
        <taxon>Argiope</taxon>
    </lineage>
</organism>
<dbReference type="Proteomes" id="UP000807504">
    <property type="component" value="Unassembled WGS sequence"/>
</dbReference>
<evidence type="ECO:0000256" key="1">
    <source>
        <dbReference type="ARBA" id="ARBA00022884"/>
    </source>
</evidence>
<dbReference type="AlphaFoldDB" id="A0A8T0EBC3"/>
<dbReference type="CDD" id="cd00590">
    <property type="entry name" value="RRM_SF"/>
    <property type="match status" value="1"/>
</dbReference>
<gene>
    <name evidence="4" type="ORF">HNY73_020992</name>
</gene>
<name>A0A8T0EBC3_ARGBR</name>
<dbReference type="PROSITE" id="PS50102">
    <property type="entry name" value="RRM"/>
    <property type="match status" value="2"/>
</dbReference>
<dbReference type="Pfam" id="PF00076">
    <property type="entry name" value="RRM_1"/>
    <property type="match status" value="1"/>
</dbReference>
<protein>
    <recommendedName>
        <fullName evidence="3">RRM domain-containing protein</fullName>
    </recommendedName>
</protein>
<dbReference type="SUPFAM" id="SSF54928">
    <property type="entry name" value="RNA-binding domain, RBD"/>
    <property type="match status" value="2"/>
</dbReference>
<keyword evidence="1 2" id="KW-0694">RNA-binding</keyword>
<sequence>MKVSLLHSHDLATNSPKLLIAVDTPKKCTQEDLKKTAIQILKANGSKKRTSCAGKSTKDFKKAFRQNGEIHIGQKRCAKGEFTPESEAQPRSVIVRGQHLTSELLHKVFDCAGEIWKMRVHHNAQSAVITYRKSENALFAVNNLNNSIIEGKQLGVELAKKRNTAWSEISAAEAKSNKYDFKSREKRTIHVSYRGNLTMQDFRTIFRGVGRIEKIYLSSLNPASSSSKNPYAFVTFEYEDEARRALDEKDGEVFNGIRLKISPQKILLNDSSIPSVAFQEKDSRDIVAFDDELF</sequence>
<dbReference type="Gene3D" id="3.30.70.330">
    <property type="match status" value="2"/>
</dbReference>
<evidence type="ECO:0000256" key="2">
    <source>
        <dbReference type="PROSITE-ProRule" id="PRU00176"/>
    </source>
</evidence>